<gene>
    <name evidence="1" type="ORF">SEVIR_9G484433v2</name>
</gene>
<sequence>MRDPCTATPCARMRGQAARCPAHRSSPEPPLPLPLGGVGKPGVAPEVAAIELEGFGDLLDGVARRRGGFV</sequence>
<protein>
    <submittedName>
        <fullName evidence="1">Uncharacterized protein</fullName>
    </submittedName>
</protein>
<dbReference type="EMBL" id="CM016560">
    <property type="protein sequence ID" value="TKV97290.1"/>
    <property type="molecule type" value="Genomic_DNA"/>
</dbReference>
<evidence type="ECO:0000313" key="1">
    <source>
        <dbReference type="EMBL" id="TKV97290.1"/>
    </source>
</evidence>
<dbReference type="Proteomes" id="UP000298652">
    <property type="component" value="Chromosome 9"/>
</dbReference>
<keyword evidence="2" id="KW-1185">Reference proteome</keyword>
<dbReference type="AlphaFoldDB" id="A0A4U6T6A3"/>
<organism evidence="1 2">
    <name type="scientific">Setaria viridis</name>
    <name type="common">Green bristlegrass</name>
    <name type="synonym">Setaria italica subsp. viridis</name>
    <dbReference type="NCBI Taxonomy" id="4556"/>
    <lineage>
        <taxon>Eukaryota</taxon>
        <taxon>Viridiplantae</taxon>
        <taxon>Streptophyta</taxon>
        <taxon>Embryophyta</taxon>
        <taxon>Tracheophyta</taxon>
        <taxon>Spermatophyta</taxon>
        <taxon>Magnoliopsida</taxon>
        <taxon>Liliopsida</taxon>
        <taxon>Poales</taxon>
        <taxon>Poaceae</taxon>
        <taxon>PACMAD clade</taxon>
        <taxon>Panicoideae</taxon>
        <taxon>Panicodae</taxon>
        <taxon>Paniceae</taxon>
        <taxon>Cenchrinae</taxon>
        <taxon>Setaria</taxon>
    </lineage>
</organism>
<name>A0A4U6T6A3_SETVI</name>
<reference evidence="1" key="1">
    <citation type="submission" date="2019-03" db="EMBL/GenBank/DDBJ databases">
        <title>WGS assembly of Setaria viridis.</title>
        <authorList>
            <person name="Huang P."/>
            <person name="Jenkins J."/>
            <person name="Grimwood J."/>
            <person name="Barry K."/>
            <person name="Healey A."/>
            <person name="Mamidi S."/>
            <person name="Sreedasyam A."/>
            <person name="Shu S."/>
            <person name="Feldman M."/>
            <person name="Wu J."/>
            <person name="Yu Y."/>
            <person name="Chen C."/>
            <person name="Johnson J."/>
            <person name="Rokhsar D."/>
            <person name="Baxter I."/>
            <person name="Schmutz J."/>
            <person name="Brutnell T."/>
            <person name="Kellogg E."/>
        </authorList>
    </citation>
    <scope>NUCLEOTIDE SEQUENCE [LARGE SCALE GENOMIC DNA]</scope>
</reference>
<dbReference type="Gramene" id="TKV97290">
    <property type="protein sequence ID" value="TKV97290"/>
    <property type="gene ID" value="SEVIR_9G484433v2"/>
</dbReference>
<proteinExistence type="predicted"/>
<accession>A0A4U6T6A3</accession>
<evidence type="ECO:0000313" key="2">
    <source>
        <dbReference type="Proteomes" id="UP000298652"/>
    </source>
</evidence>